<evidence type="ECO:0000313" key="4">
    <source>
        <dbReference type="Proteomes" id="UP001652700"/>
    </source>
</evidence>
<feature type="compositionally biased region" description="Basic and acidic residues" evidence="2">
    <location>
        <begin position="343"/>
        <end position="357"/>
    </location>
</feature>
<accession>A0ABM5KHG2</accession>
<evidence type="ECO:0000313" key="3">
    <source>
        <dbReference type="EnsemblMetazoa" id="XP_050509647.1"/>
    </source>
</evidence>
<name>A0ABM5KHG2_DIAVI</name>
<evidence type="ECO:0000256" key="1">
    <source>
        <dbReference type="SAM" id="Coils"/>
    </source>
</evidence>
<protein>
    <submittedName>
        <fullName evidence="3">Uncharacterized protein</fullName>
    </submittedName>
</protein>
<feature type="region of interest" description="Disordered" evidence="2">
    <location>
        <begin position="395"/>
        <end position="439"/>
    </location>
</feature>
<keyword evidence="4" id="KW-1185">Reference proteome</keyword>
<evidence type="ECO:0000256" key="2">
    <source>
        <dbReference type="SAM" id="MobiDB-lite"/>
    </source>
</evidence>
<dbReference type="Proteomes" id="UP001652700">
    <property type="component" value="Unplaced"/>
</dbReference>
<sequence>MELSNNDLEEYVEKLENVFSNQKSNKKNRNELSLLIENVCNELQISRNLEKSVVDNFQKLLDSKDNDINHKYVQLEDVCSKQNIENNLLKKRVEELTIQIKLDLEAQKNEYVTKIQDVEEKYNSEITNLQNQLESGRICYEAKEKELYNDLQMAQTANALEWHEKEANLKSQLTDATSNLRFCNSKIRSMQCEMNQLRAQLSLLKYAPKDATSKDQRNVLHFKPNPIQQVKSNLAQKQYQFYESVDSNYDKNLPYDPCYMSTSSTDVEDNNQNNVENSIDNTNLTQNLHTFAGPSSTTPTDKRDDLQVLSFENSRDNGHNYQPLPTSFYIPNFKLNKHQQSHAPEKQNMKFKAHDKTNLSDSKISSTVTILNKSSESLNINNNTETRSSVVNIEKTPINRNNLPALKPCSSSTNVKEEKKSKRMKRKLYDPNSSDYSFN</sequence>
<reference evidence="3" key="1">
    <citation type="submission" date="2025-05" db="UniProtKB">
        <authorList>
            <consortium name="EnsemblMetazoa"/>
        </authorList>
    </citation>
    <scope>IDENTIFICATION</scope>
</reference>
<dbReference type="EnsemblMetazoa" id="XM_050653690.1">
    <property type="protein sequence ID" value="XP_050509647.1"/>
    <property type="gene ID" value="LOC126886695"/>
</dbReference>
<dbReference type="GeneID" id="126886695"/>
<feature type="region of interest" description="Disordered" evidence="2">
    <location>
        <begin position="338"/>
        <end position="357"/>
    </location>
</feature>
<dbReference type="RefSeq" id="XP_050509647.1">
    <property type="nucleotide sequence ID" value="XM_050653690.1"/>
</dbReference>
<organism evidence="3 4">
    <name type="scientific">Diabrotica virgifera virgifera</name>
    <name type="common">western corn rootworm</name>
    <dbReference type="NCBI Taxonomy" id="50390"/>
    <lineage>
        <taxon>Eukaryota</taxon>
        <taxon>Metazoa</taxon>
        <taxon>Ecdysozoa</taxon>
        <taxon>Arthropoda</taxon>
        <taxon>Hexapoda</taxon>
        <taxon>Insecta</taxon>
        <taxon>Pterygota</taxon>
        <taxon>Neoptera</taxon>
        <taxon>Endopterygota</taxon>
        <taxon>Coleoptera</taxon>
        <taxon>Polyphaga</taxon>
        <taxon>Cucujiformia</taxon>
        <taxon>Chrysomeloidea</taxon>
        <taxon>Chrysomelidae</taxon>
        <taxon>Galerucinae</taxon>
        <taxon>Diabroticina</taxon>
        <taxon>Diabroticites</taxon>
        <taxon>Diabrotica</taxon>
    </lineage>
</organism>
<feature type="coiled-coil region" evidence="1">
    <location>
        <begin position="79"/>
        <end position="132"/>
    </location>
</feature>
<keyword evidence="1" id="KW-0175">Coiled coil</keyword>
<proteinExistence type="predicted"/>